<accession>A0A7W3LWI4</accession>
<dbReference type="Gene3D" id="3.40.50.150">
    <property type="entry name" value="Vaccinia Virus protein VP39"/>
    <property type="match status" value="1"/>
</dbReference>
<dbReference type="InterPro" id="IPR051052">
    <property type="entry name" value="Diverse_substrate_MTase"/>
</dbReference>
<evidence type="ECO:0000256" key="1">
    <source>
        <dbReference type="ARBA" id="ARBA00008361"/>
    </source>
</evidence>
<dbReference type="InterPro" id="IPR013216">
    <property type="entry name" value="Methyltransf_11"/>
</dbReference>
<dbReference type="PANTHER" id="PTHR44942">
    <property type="entry name" value="METHYLTRANSF_11 DOMAIN-CONTAINING PROTEIN"/>
    <property type="match status" value="1"/>
</dbReference>
<feature type="region of interest" description="Disordered" evidence="4">
    <location>
        <begin position="1"/>
        <end position="32"/>
    </location>
</feature>
<organism evidence="6 7">
    <name type="scientific">Actinomadura namibiensis</name>
    <dbReference type="NCBI Taxonomy" id="182080"/>
    <lineage>
        <taxon>Bacteria</taxon>
        <taxon>Bacillati</taxon>
        <taxon>Actinomycetota</taxon>
        <taxon>Actinomycetes</taxon>
        <taxon>Streptosporangiales</taxon>
        <taxon>Thermomonosporaceae</taxon>
        <taxon>Actinomadura</taxon>
    </lineage>
</organism>
<comment type="similarity">
    <text evidence="1">Belongs to the methyltransferase superfamily.</text>
</comment>
<comment type="caution">
    <text evidence="6">The sequence shown here is derived from an EMBL/GenBank/DDBJ whole genome shotgun (WGS) entry which is preliminary data.</text>
</comment>
<dbReference type="EMBL" id="JACJIA010000012">
    <property type="protein sequence ID" value="MBA8955539.1"/>
    <property type="molecule type" value="Genomic_DNA"/>
</dbReference>
<proteinExistence type="inferred from homology"/>
<dbReference type="GO" id="GO:0008757">
    <property type="term" value="F:S-adenosylmethionine-dependent methyltransferase activity"/>
    <property type="evidence" value="ECO:0007669"/>
    <property type="project" value="InterPro"/>
</dbReference>
<dbReference type="AlphaFoldDB" id="A0A7W3LWI4"/>
<evidence type="ECO:0000313" key="6">
    <source>
        <dbReference type="EMBL" id="MBA8955539.1"/>
    </source>
</evidence>
<keyword evidence="2 6" id="KW-0489">Methyltransferase</keyword>
<dbReference type="GO" id="GO:0032259">
    <property type="term" value="P:methylation"/>
    <property type="evidence" value="ECO:0007669"/>
    <property type="project" value="UniProtKB-KW"/>
</dbReference>
<keyword evidence="7" id="KW-1185">Reference proteome</keyword>
<dbReference type="Pfam" id="PF08241">
    <property type="entry name" value="Methyltransf_11"/>
    <property type="match status" value="1"/>
</dbReference>
<evidence type="ECO:0000256" key="3">
    <source>
        <dbReference type="ARBA" id="ARBA00022679"/>
    </source>
</evidence>
<dbReference type="RefSeq" id="WP_182847533.1">
    <property type="nucleotide sequence ID" value="NZ_BAAALP010000028.1"/>
</dbReference>
<reference evidence="6 7" key="1">
    <citation type="submission" date="2020-08" db="EMBL/GenBank/DDBJ databases">
        <title>Genomic Encyclopedia of Type Strains, Phase IV (KMG-IV): sequencing the most valuable type-strain genomes for metagenomic binning, comparative biology and taxonomic classification.</title>
        <authorList>
            <person name="Goeker M."/>
        </authorList>
    </citation>
    <scope>NUCLEOTIDE SEQUENCE [LARGE SCALE GENOMIC DNA]</scope>
    <source>
        <strain evidence="6 7">DSM 44197</strain>
    </source>
</reference>
<evidence type="ECO:0000313" key="7">
    <source>
        <dbReference type="Proteomes" id="UP000572680"/>
    </source>
</evidence>
<dbReference type="SUPFAM" id="SSF53335">
    <property type="entry name" value="S-adenosyl-L-methionine-dependent methyltransferases"/>
    <property type="match status" value="1"/>
</dbReference>
<evidence type="ECO:0000259" key="5">
    <source>
        <dbReference type="Pfam" id="PF08241"/>
    </source>
</evidence>
<dbReference type="PANTHER" id="PTHR44942:SF4">
    <property type="entry name" value="METHYLTRANSFERASE TYPE 11 DOMAIN-CONTAINING PROTEIN"/>
    <property type="match status" value="1"/>
</dbReference>
<sequence>MPTSRSGDSLPPEPHQARQWAESFGSDPERYDRARPRYPDALLERLVATAPGPDVLDVGCGTGIVARQLRAAGCRVLGVEVDPRMADRARRDGLEVEVAAFESWDPAGRTFDAVVSGQTWHWIDPAAGAARAARALRPGGLLAAFWNVGVPSPEIAEGFAEVARRVVPELPMLQQTAASAQAYTALLDKAADGIRRTNAFGAPERWESGWRRSYTRDEWLDQIPTSGFAGRLGTERLREILAGAGEVIDAAGGGFTMDYTTVTIAAIRADAPVRPA</sequence>
<gene>
    <name evidence="6" type="ORF">HNR61_007215</name>
</gene>
<dbReference type="CDD" id="cd02440">
    <property type="entry name" value="AdoMet_MTases"/>
    <property type="match status" value="1"/>
</dbReference>
<feature type="domain" description="Methyltransferase type 11" evidence="5">
    <location>
        <begin position="56"/>
        <end position="143"/>
    </location>
</feature>
<dbReference type="InterPro" id="IPR029063">
    <property type="entry name" value="SAM-dependent_MTases_sf"/>
</dbReference>
<evidence type="ECO:0000256" key="2">
    <source>
        <dbReference type="ARBA" id="ARBA00022603"/>
    </source>
</evidence>
<keyword evidence="3 6" id="KW-0808">Transferase</keyword>
<name>A0A7W3LWI4_ACTNM</name>
<protein>
    <submittedName>
        <fullName evidence="6">SAM-dependent methyltransferase</fullName>
    </submittedName>
</protein>
<dbReference type="Proteomes" id="UP000572680">
    <property type="component" value="Unassembled WGS sequence"/>
</dbReference>
<evidence type="ECO:0000256" key="4">
    <source>
        <dbReference type="SAM" id="MobiDB-lite"/>
    </source>
</evidence>